<sequence>MQISEANLRSKNTPLPRPHRDLAATSLRSRRGLAAVSPRPRYHLAAASLPSRRGLATISPRPPCRLAAASLPSASHHRVPSAFVADQHRASPPLSTSVTIAPLLRSRRRPPSCLPSGAQAAAMEERASSRRGCQVGEEIFPFSVARVSASALREERKAFLENEKGDTYESIGLREVDLEIVVIDCIIEGGVLVKTNVEYG</sequence>
<organism evidence="2 3">
    <name type="scientific">Phaseolus angularis</name>
    <name type="common">Azuki bean</name>
    <name type="synonym">Vigna angularis</name>
    <dbReference type="NCBI Taxonomy" id="3914"/>
    <lineage>
        <taxon>Eukaryota</taxon>
        <taxon>Viridiplantae</taxon>
        <taxon>Streptophyta</taxon>
        <taxon>Embryophyta</taxon>
        <taxon>Tracheophyta</taxon>
        <taxon>Spermatophyta</taxon>
        <taxon>Magnoliopsida</taxon>
        <taxon>eudicotyledons</taxon>
        <taxon>Gunneridae</taxon>
        <taxon>Pentapetalae</taxon>
        <taxon>rosids</taxon>
        <taxon>fabids</taxon>
        <taxon>Fabales</taxon>
        <taxon>Fabaceae</taxon>
        <taxon>Papilionoideae</taxon>
        <taxon>50 kb inversion clade</taxon>
        <taxon>NPAAA clade</taxon>
        <taxon>indigoferoid/millettioid clade</taxon>
        <taxon>Phaseoleae</taxon>
        <taxon>Vigna</taxon>
    </lineage>
</organism>
<dbReference type="Proteomes" id="UP000053144">
    <property type="component" value="Chromosome 10"/>
</dbReference>
<accession>A0A0L9VLP8</accession>
<name>A0A0L9VLP8_PHAAN</name>
<reference evidence="3" key="1">
    <citation type="journal article" date="2015" name="Proc. Natl. Acad. Sci. U.S.A.">
        <title>Genome sequencing of adzuki bean (Vigna angularis) provides insight into high starch and low fat accumulation and domestication.</title>
        <authorList>
            <person name="Yang K."/>
            <person name="Tian Z."/>
            <person name="Chen C."/>
            <person name="Luo L."/>
            <person name="Zhao B."/>
            <person name="Wang Z."/>
            <person name="Yu L."/>
            <person name="Li Y."/>
            <person name="Sun Y."/>
            <person name="Li W."/>
            <person name="Chen Y."/>
            <person name="Li Y."/>
            <person name="Zhang Y."/>
            <person name="Ai D."/>
            <person name="Zhao J."/>
            <person name="Shang C."/>
            <person name="Ma Y."/>
            <person name="Wu B."/>
            <person name="Wang M."/>
            <person name="Gao L."/>
            <person name="Sun D."/>
            <person name="Zhang P."/>
            <person name="Guo F."/>
            <person name="Wang W."/>
            <person name="Li Y."/>
            <person name="Wang J."/>
            <person name="Varshney R.K."/>
            <person name="Wang J."/>
            <person name="Ling H.Q."/>
            <person name="Wan P."/>
        </authorList>
    </citation>
    <scope>NUCLEOTIDE SEQUENCE</scope>
    <source>
        <strain evidence="3">cv. Jingnong 6</strain>
    </source>
</reference>
<protein>
    <submittedName>
        <fullName evidence="2">Uncharacterized protein</fullName>
    </submittedName>
</protein>
<dbReference type="Gramene" id="KOM55961">
    <property type="protein sequence ID" value="KOM55961"/>
    <property type="gene ID" value="LR48_Vigan10g185300"/>
</dbReference>
<evidence type="ECO:0000313" key="3">
    <source>
        <dbReference type="Proteomes" id="UP000053144"/>
    </source>
</evidence>
<proteinExistence type="predicted"/>
<gene>
    <name evidence="2" type="ORF">LR48_Vigan10g185300</name>
</gene>
<dbReference type="EMBL" id="CM003380">
    <property type="protein sequence ID" value="KOM55961.1"/>
    <property type="molecule type" value="Genomic_DNA"/>
</dbReference>
<feature type="region of interest" description="Disordered" evidence="1">
    <location>
        <begin position="1"/>
        <end position="20"/>
    </location>
</feature>
<evidence type="ECO:0000313" key="2">
    <source>
        <dbReference type="EMBL" id="KOM55961.1"/>
    </source>
</evidence>
<feature type="compositionally biased region" description="Polar residues" evidence="1">
    <location>
        <begin position="1"/>
        <end position="13"/>
    </location>
</feature>
<evidence type="ECO:0000256" key="1">
    <source>
        <dbReference type="SAM" id="MobiDB-lite"/>
    </source>
</evidence>
<dbReference type="AlphaFoldDB" id="A0A0L9VLP8"/>